<dbReference type="InterPro" id="IPR011161">
    <property type="entry name" value="MHC_I-like_Ag-recog"/>
</dbReference>
<feature type="domain" description="MHC class I-like antigen recognition-like" evidence="3">
    <location>
        <begin position="27"/>
        <end position="168"/>
    </location>
</feature>
<evidence type="ECO:0000313" key="5">
    <source>
        <dbReference type="Proteomes" id="UP001623349"/>
    </source>
</evidence>
<proteinExistence type="predicted"/>
<reference evidence="4 5" key="1">
    <citation type="submission" date="2024-08" db="EMBL/GenBank/DDBJ databases">
        <title>The draft genome of Apodemus speciosus.</title>
        <authorList>
            <person name="Nabeshima K."/>
            <person name="Suzuki S."/>
            <person name="Onuma M."/>
        </authorList>
    </citation>
    <scope>NUCLEOTIDE SEQUENCE [LARGE SCALE GENOMIC DNA]</scope>
    <source>
        <strain evidence="4">IB14-021</strain>
    </source>
</reference>
<keyword evidence="2" id="KW-0732">Signal</keyword>
<name>A0ABQ0FP61_APOSI</name>
<accession>A0ABQ0FP61</accession>
<evidence type="ECO:0000256" key="1">
    <source>
        <dbReference type="ARBA" id="ARBA00023180"/>
    </source>
</evidence>
<dbReference type="Pfam" id="PF00129">
    <property type="entry name" value="MHC_I"/>
    <property type="match status" value="1"/>
</dbReference>
<dbReference type="Proteomes" id="UP001623349">
    <property type="component" value="Unassembled WGS sequence"/>
</dbReference>
<evidence type="ECO:0000313" key="4">
    <source>
        <dbReference type="EMBL" id="GAB1301044.1"/>
    </source>
</evidence>
<keyword evidence="5" id="KW-1185">Reference proteome</keyword>
<dbReference type="Gene3D" id="3.30.500.10">
    <property type="entry name" value="MHC class I-like antigen recognition-like"/>
    <property type="match status" value="1"/>
</dbReference>
<dbReference type="InterPro" id="IPR037055">
    <property type="entry name" value="MHC_I-like_Ag-recog_sf"/>
</dbReference>
<protein>
    <submittedName>
        <fullName evidence="4">Histocompatibility 2, M region locus 5</fullName>
    </submittedName>
</protein>
<evidence type="ECO:0000256" key="2">
    <source>
        <dbReference type="SAM" id="SignalP"/>
    </source>
</evidence>
<dbReference type="PANTHER" id="PTHR16675">
    <property type="entry name" value="MHC CLASS I-RELATED"/>
    <property type="match status" value="1"/>
</dbReference>
<gene>
    <name evidence="4" type="ORF">APTSU1_001628200</name>
</gene>
<organism evidence="4 5">
    <name type="scientific">Apodemus speciosus</name>
    <name type="common">Large Japanese field mouse</name>
    <dbReference type="NCBI Taxonomy" id="105296"/>
    <lineage>
        <taxon>Eukaryota</taxon>
        <taxon>Metazoa</taxon>
        <taxon>Chordata</taxon>
        <taxon>Craniata</taxon>
        <taxon>Vertebrata</taxon>
        <taxon>Euteleostomi</taxon>
        <taxon>Mammalia</taxon>
        <taxon>Eutheria</taxon>
        <taxon>Euarchontoglires</taxon>
        <taxon>Glires</taxon>
        <taxon>Rodentia</taxon>
        <taxon>Myomorpha</taxon>
        <taxon>Muroidea</taxon>
        <taxon>Muridae</taxon>
        <taxon>Murinae</taxon>
        <taxon>Apodemus</taxon>
    </lineage>
</organism>
<dbReference type="PANTHER" id="PTHR16675:SF243">
    <property type="entry name" value="H-2 CLASS I HISTOCOMPATIBILITY ANTIGEN, TLA(B) ALPHA CHAIN-RELATED"/>
    <property type="match status" value="1"/>
</dbReference>
<sequence length="169" mass="19221">MGSPALSAFLLLLLTRALSLAQVHSGIHSLQFFATAVTQAGLREHSFIFVGFVDDTQFLCYNSQGKSQRMEPRVEWVKQMGPKYWEQQTRTAKRIETNSLVNLQLAMGIYNHSKDVGPDGLFLRGHEEHAYDGRDYLSLNQDLHSWTTSDTAAKIMLHKWEEAGITEHR</sequence>
<dbReference type="InterPro" id="IPR011162">
    <property type="entry name" value="MHC_I/II-like_Ag-recog"/>
</dbReference>
<keyword evidence="1" id="KW-0325">Glycoprotein</keyword>
<feature type="signal peptide" evidence="2">
    <location>
        <begin position="1"/>
        <end position="21"/>
    </location>
</feature>
<dbReference type="EMBL" id="BAAFST010000017">
    <property type="protein sequence ID" value="GAB1301044.1"/>
    <property type="molecule type" value="Genomic_DNA"/>
</dbReference>
<feature type="chain" id="PRO_5045356481" evidence="2">
    <location>
        <begin position="22"/>
        <end position="169"/>
    </location>
</feature>
<comment type="caution">
    <text evidence="4">The sequence shown here is derived from an EMBL/GenBank/DDBJ whole genome shotgun (WGS) entry which is preliminary data.</text>
</comment>
<evidence type="ECO:0000259" key="3">
    <source>
        <dbReference type="Pfam" id="PF00129"/>
    </source>
</evidence>
<dbReference type="SUPFAM" id="SSF54452">
    <property type="entry name" value="MHC antigen-recognition domain"/>
    <property type="match status" value="1"/>
</dbReference>
<dbReference type="InterPro" id="IPR050208">
    <property type="entry name" value="MHC_class-I_related"/>
</dbReference>